<proteinExistence type="predicted"/>
<sequence>MRPDAVTGELELPDFAQYLNANRNDPEIQRMMHFMSQASDKHEQEKATLSSFDFSKLPLHKSTVWFIDLESSGFTTEPGMLVPAMEAGTSRKGGIRKTFNLTCRVRIGPGNRMDSNDLRMLEDQVGQPDSKTVEKFIRCGLAKPFPPLEPYIPNLLLISAKLKQHERALRPFLDSIPEPFEWHMVSPSVEEAGVEDKYFTSLKRFRQYLDLAVEKKNAGNKAFVLNNQARALNAYEGAIEYVQQAVNKMDKGDDAREREAETLLAVCYANCSAARLLDGKKRNPEKALEDAKTSVEKDPYYGKGYIRLSRAYEVLGDYPSAEESLAKALRIPQLEDNADVVDSLIELQTAGKGFPKAYNRFKEWSNKIVEDTAGSESAMRMRDVGGLWRKRYDEHRRQYGRLKLA</sequence>
<dbReference type="InterPro" id="IPR011990">
    <property type="entry name" value="TPR-like_helical_dom_sf"/>
</dbReference>
<dbReference type="HOGENOM" id="CLU_058859_0_0_1"/>
<dbReference type="Gene3D" id="1.25.40.10">
    <property type="entry name" value="Tetratricopeptide repeat domain"/>
    <property type="match status" value="1"/>
</dbReference>
<dbReference type="OrthoDB" id="2942533at2759"/>
<evidence type="ECO:0000313" key="3">
    <source>
        <dbReference type="EMBL" id="KDR80072.1"/>
    </source>
</evidence>
<evidence type="ECO:0000313" key="4">
    <source>
        <dbReference type="Proteomes" id="UP000027222"/>
    </source>
</evidence>
<evidence type="ECO:0000256" key="2">
    <source>
        <dbReference type="ARBA" id="ARBA00022803"/>
    </source>
</evidence>
<name>A0A067TCK4_GALM3</name>
<protein>
    <submittedName>
        <fullName evidence="3">Uncharacterized protein</fullName>
    </submittedName>
</protein>
<dbReference type="SUPFAM" id="SSF48452">
    <property type="entry name" value="TPR-like"/>
    <property type="match status" value="1"/>
</dbReference>
<dbReference type="PANTHER" id="PTHR22904">
    <property type="entry name" value="TPR REPEAT CONTAINING PROTEIN"/>
    <property type="match status" value="1"/>
</dbReference>
<dbReference type="PANTHER" id="PTHR22904:SF523">
    <property type="entry name" value="STRESS-INDUCED-PHOSPHOPROTEIN 1"/>
    <property type="match status" value="1"/>
</dbReference>
<keyword evidence="4" id="KW-1185">Reference proteome</keyword>
<dbReference type="GO" id="GO:0051879">
    <property type="term" value="F:Hsp90 protein binding"/>
    <property type="evidence" value="ECO:0007669"/>
    <property type="project" value="TreeGrafter"/>
</dbReference>
<gene>
    <name evidence="3" type="ORF">GALMADRAFT_242301</name>
</gene>
<reference evidence="4" key="1">
    <citation type="journal article" date="2014" name="Proc. Natl. Acad. Sci. U.S.A.">
        <title>Extensive sampling of basidiomycete genomes demonstrates inadequacy of the white-rot/brown-rot paradigm for wood decay fungi.</title>
        <authorList>
            <person name="Riley R."/>
            <person name="Salamov A.A."/>
            <person name="Brown D.W."/>
            <person name="Nagy L.G."/>
            <person name="Floudas D."/>
            <person name="Held B.W."/>
            <person name="Levasseur A."/>
            <person name="Lombard V."/>
            <person name="Morin E."/>
            <person name="Otillar R."/>
            <person name="Lindquist E.A."/>
            <person name="Sun H."/>
            <person name="LaButti K.M."/>
            <person name="Schmutz J."/>
            <person name="Jabbour D."/>
            <person name="Luo H."/>
            <person name="Baker S.E."/>
            <person name="Pisabarro A.G."/>
            <person name="Walton J.D."/>
            <person name="Blanchette R.A."/>
            <person name="Henrissat B."/>
            <person name="Martin F."/>
            <person name="Cullen D."/>
            <person name="Hibbett D.S."/>
            <person name="Grigoriev I.V."/>
        </authorList>
    </citation>
    <scope>NUCLEOTIDE SEQUENCE [LARGE SCALE GENOMIC DNA]</scope>
    <source>
        <strain evidence="4">CBS 339.88</strain>
    </source>
</reference>
<keyword evidence="1" id="KW-0677">Repeat</keyword>
<keyword evidence="2" id="KW-0802">TPR repeat</keyword>
<dbReference type="EMBL" id="KL142372">
    <property type="protein sequence ID" value="KDR80072.1"/>
    <property type="molecule type" value="Genomic_DNA"/>
</dbReference>
<organism evidence="3 4">
    <name type="scientific">Galerina marginata (strain CBS 339.88)</name>
    <dbReference type="NCBI Taxonomy" id="685588"/>
    <lineage>
        <taxon>Eukaryota</taxon>
        <taxon>Fungi</taxon>
        <taxon>Dikarya</taxon>
        <taxon>Basidiomycota</taxon>
        <taxon>Agaricomycotina</taxon>
        <taxon>Agaricomycetes</taxon>
        <taxon>Agaricomycetidae</taxon>
        <taxon>Agaricales</taxon>
        <taxon>Agaricineae</taxon>
        <taxon>Strophariaceae</taxon>
        <taxon>Galerina</taxon>
    </lineage>
</organism>
<dbReference type="Proteomes" id="UP000027222">
    <property type="component" value="Unassembled WGS sequence"/>
</dbReference>
<dbReference type="AlphaFoldDB" id="A0A067TCK4"/>
<accession>A0A067TCK4</accession>
<evidence type="ECO:0000256" key="1">
    <source>
        <dbReference type="ARBA" id="ARBA00022737"/>
    </source>
</evidence>